<evidence type="ECO:0000256" key="4">
    <source>
        <dbReference type="ARBA" id="ARBA00022679"/>
    </source>
</evidence>
<evidence type="ECO:0000313" key="14">
    <source>
        <dbReference type="EMBL" id="EGW04258.1"/>
    </source>
</evidence>
<feature type="domain" description="PLAT" evidence="13">
    <location>
        <begin position="525"/>
        <end position="640"/>
    </location>
</feature>
<dbReference type="FunFam" id="2.40.180.10:FF:000009">
    <property type="entry name" value="Lipoxygenase homology domain-containing protein 1"/>
    <property type="match status" value="1"/>
</dbReference>
<feature type="domain" description="PLAT" evidence="13">
    <location>
        <begin position="653"/>
        <end position="773"/>
    </location>
</feature>
<dbReference type="InParanoid" id="G3HAD8"/>
<evidence type="ECO:0000256" key="5">
    <source>
        <dbReference type="ARBA" id="ARBA00022692"/>
    </source>
</evidence>
<feature type="compositionally biased region" description="Acidic residues" evidence="12">
    <location>
        <begin position="1048"/>
        <end position="1083"/>
    </location>
</feature>
<dbReference type="CDD" id="cd01756">
    <property type="entry name" value="PLAT_repeat"/>
    <property type="match status" value="10"/>
</dbReference>
<evidence type="ECO:0000256" key="12">
    <source>
        <dbReference type="SAM" id="MobiDB-lite"/>
    </source>
</evidence>
<keyword evidence="3" id="KW-0328">Glycosyltransferase</keyword>
<keyword evidence="7" id="KW-1133">Transmembrane helix</keyword>
<dbReference type="InterPro" id="IPR001024">
    <property type="entry name" value="PLAT/LH2_dom"/>
</dbReference>
<dbReference type="GlyGen" id="G3HAD8">
    <property type="glycosylation" value="3 sites"/>
</dbReference>
<evidence type="ECO:0000256" key="6">
    <source>
        <dbReference type="ARBA" id="ARBA00022968"/>
    </source>
</evidence>
<dbReference type="PANTHER" id="PTHR45901:SF3">
    <property type="entry name" value="LIPOXYGENASE HOMOLOGY DOMAIN-CONTAINING PROTEIN 1"/>
    <property type="match status" value="1"/>
</dbReference>
<dbReference type="Pfam" id="PF00777">
    <property type="entry name" value="Glyco_transf_29"/>
    <property type="match status" value="1"/>
</dbReference>
<feature type="domain" description="PLAT" evidence="13">
    <location>
        <begin position="2042"/>
        <end position="2163"/>
    </location>
</feature>
<keyword evidence="5" id="KW-0812">Transmembrane</keyword>
<dbReference type="GO" id="GO:0000139">
    <property type="term" value="C:Golgi membrane"/>
    <property type="evidence" value="ECO:0007669"/>
    <property type="project" value="UniProtKB-SubCell"/>
</dbReference>
<proteinExistence type="inferred from homology"/>
<dbReference type="FunFam" id="2.40.180.10:FF:000007">
    <property type="entry name" value="lipoxygenase homology domain-containing protein 1"/>
    <property type="match status" value="1"/>
</dbReference>
<evidence type="ECO:0000256" key="2">
    <source>
        <dbReference type="ARBA" id="ARBA00006003"/>
    </source>
</evidence>
<feature type="region of interest" description="Disordered" evidence="12">
    <location>
        <begin position="1035"/>
        <end position="1086"/>
    </location>
</feature>
<feature type="domain" description="PLAT" evidence="13">
    <location>
        <begin position="256"/>
        <end position="387"/>
    </location>
</feature>
<dbReference type="PROSITE" id="PS50095">
    <property type="entry name" value="PLAT"/>
    <property type="match status" value="13"/>
</dbReference>
<reference evidence="15" key="1">
    <citation type="journal article" date="2011" name="Nat. Biotechnol.">
        <title>The genomic sequence of the Chinese hamster ovary (CHO)-K1 cell line.</title>
        <authorList>
            <person name="Xu X."/>
            <person name="Nagarajan H."/>
            <person name="Lewis N.E."/>
            <person name="Pan S."/>
            <person name="Cai Z."/>
            <person name="Liu X."/>
            <person name="Chen W."/>
            <person name="Xie M."/>
            <person name="Wang W."/>
            <person name="Hammond S."/>
            <person name="Andersen M.R."/>
            <person name="Neff N."/>
            <person name="Passarelli B."/>
            <person name="Koh W."/>
            <person name="Fan H.C."/>
            <person name="Wang J."/>
            <person name="Gui Y."/>
            <person name="Lee K.H."/>
            <person name="Betenbaugh M.J."/>
            <person name="Quake S.R."/>
            <person name="Famili I."/>
            <person name="Palsson B.O."/>
            <person name="Wang J."/>
        </authorList>
    </citation>
    <scope>NUCLEOTIDE SEQUENCE [LARGE SCALE GENOMIC DNA]</scope>
    <source>
        <strain evidence="15">CHO K1 cell line</strain>
    </source>
</reference>
<sequence length="2299" mass="261625">MVNVLFSCHGDSGPKSADLQKGKFGFADLGAQCMVEYVVALAMVRGFQFAWQRGDQQANWTGLFNDSDSPSEQSISDFRSRYFEFYKGPLEFNSTRCLELRQEILDVKVLSMVKQSDLFDRWKSLQICKWAMDSSEASLFKSTLSRCCNAPGFLFTTQKNTPVETNLRYEVDSSGFYHIYQEIFRMFPKEMPYYRSQFKKCAVVGNGGILKDSGCGKEINSADFVFRCNLPPISGKYATDVGEKTDVVTVNPSIIIDRSVVLFLDRSVLFFDGHQSPTTIGHWILGTGAGLSNCYLEVVGDPSGERRLENEKDNFEKGAEDKFMLDAPDLGQLMKINVGHNNKGGSAGWFLSKIIIEDIGNKRKYDFPLNRWLALDEDDGKIQRDILVGGAEISAITYIVTVFTGDIRGAGTKSKIYLVMYGARGNKNSGKIFLEGGVFDRGRTDIFHIDLAVLLSPLSRVSIGHGNVGVNRGWYCEKVVVLCPFTGIQQTFPCSNWLDEKKADGLIERQLYEMVSLRKKRLKKFPWSLWVWTTDLKKAGTNSPIFIQIYGQKGRTNLILLNPNNKWFKPGIIEKFRMELPDLGRFYKIRAWHDRQNPGSGRHLEKMTLMNTLNKDKYNFNCNRWLDANEDDNEIVREMTAEGPTVRRIMGMARYRVTVCTGELEGAGTDANVYLCLYGDVGDTGERLLYNCRNNTDLFEKGNADEFTIESVTMRKVRRVRIRHDGKGSGSGWELERVLVREEGQPESDNVEFPCLRWLDKDKDDGQLVRELLPSDSNATLKNFRYHISVKTGDVSGASTDSRVYIKLYGEKSDTIKQVLLVSDNNLKDYFERGRVDEFTLETLNIGTINRLVIGHDSTGMHAGWFLGSVQIRVPRQGKQYTFPANRWLDKNQADGRLEVELYPSEVVEIQKLVHYEIETWTGDVGGAGTTSRVYVKIYGEEGKTEILFLSSRSKVFDRASKDIFQLEAADVGEIYKIRLGHTGEGFGPSWFVDTVWLRHLVVQEANLTPEEEARKKKEKDKLRQLLKKERLKAKLQRKKKKKKKGSDEEDEGDEEEESSSEESSSEEEEEEETEEEEEEEEFGPGMQEVIQQYKFEANRWLARGKEDNELVVELVPAGRPGPEPNTYEVQVITGNMPKAGTDANVYLTIYGEEYGDTGERPLKKSDKSNKFEQGQTDTFTIYAIDLGALTKIRIRHDNTGNRPGWFLDRVDITDMNNEITYYFPCQRWLAVEEDDGQLSRELLPVDESYVLPSEDEEGGGHGDNNPLDNLALEQKDKSTTFSVTIKTGDKKNAGTDANVFITLFGTQDDNGITLLKSSKTNSDKFERDSIEIFTVETLDLGDLWKVRIGHDNTVVPYEITLYTSDVFAAGTDANIFIVIYGCDAVCTRQKFLCTNKREQKLFFERKSASRFIVELEDVGEIIEKIRIGHDNTGINPGWHCSHVDIRRLLPDKDGTETLTFPCDRWLATSEDDKKTIRELVPYDIFTEKYMKDGSLRQVYKEVEEPLDIVLYSVQIFTGNIPGAGTDAKVYITIYGDLGDTGERYLGKSENRTNKFERGTADTFIIEAADLGVIYKIKPSQDNTKWCADWYVEKVEIWNDTNEDEFLFLCGRWLSLKKEDGRLERLFYEKEYTGDRSSNCSSPADFWEIRVSSKMADVDIATVTGPMADYVQDGPVIPYYVSVTTGKHKDAATDSRAFVLLIGEDDERSNRIWLDYPQGKRGFSCGSVEEFYVGGLDVGIIKKIEGTKYTLRCNCWLAKDRGDGVTSRVFDLLDAMVVNIGVKVLYEMTVWTGDVVGGGTDSNIFMTLYGINGSTEEVQLDKKKARFEQEQNDTFIMEILDIAPFTKMRIRIDGMGSRPEWFLERILLKNMNTGDLTMFYYGDWLSQKKGKKTLVCEMCAVIDGEEMMEWTSYTVSVKTSDILGAGTDANVFIIIFGENGDSGTLALKQSANWNKFERNNTDTFNFSDMLSLGHLCKLRVWHDNKGIFPGWHLNYIDVKDNSRDETFRFQCDCWLSKSEGDRQTVRDFACANNEIREELEETTYEIVIETGNGGETRENVWLILEGRKNRSKEFLVENSSRQRAFRKGTTDTFEFDSIFLGDIASLCVGHLAREDRFIPKRELVWHVKTITITEMEYGNVYFFNCDCLIPLKRKRKYFKVFEVTKTTESFASKIQSLVPVKYEIIVTTGYEPGAGTDANIFVTIFGANGDTGKRELKQKMRNLFERGSTDRFFLETLELGELRKVRLEHDGSGNYSGWLVEKVEVTNTSTGVATIFNCGRWLDKSRGDGLTWRDLFPSV</sequence>
<feature type="domain" description="PLAT" evidence="13">
    <location>
        <begin position="784"/>
        <end position="903"/>
    </location>
</feature>
<feature type="domain" description="PLAT" evidence="13">
    <location>
        <begin position="1911"/>
        <end position="2029"/>
    </location>
</feature>
<organism evidence="14 15">
    <name type="scientific">Cricetulus griseus</name>
    <name type="common">Chinese hamster</name>
    <name type="synonym">Cricetulus barabensis griseus</name>
    <dbReference type="NCBI Taxonomy" id="10029"/>
    <lineage>
        <taxon>Eukaryota</taxon>
        <taxon>Metazoa</taxon>
        <taxon>Chordata</taxon>
        <taxon>Craniata</taxon>
        <taxon>Vertebrata</taxon>
        <taxon>Euteleostomi</taxon>
        <taxon>Mammalia</taxon>
        <taxon>Eutheria</taxon>
        <taxon>Euarchontoglires</taxon>
        <taxon>Glires</taxon>
        <taxon>Rodentia</taxon>
        <taxon>Myomorpha</taxon>
        <taxon>Muroidea</taxon>
        <taxon>Cricetidae</taxon>
        <taxon>Cricetinae</taxon>
        <taxon>Cricetulus</taxon>
    </lineage>
</organism>
<feature type="domain" description="PLAT" evidence="13">
    <location>
        <begin position="1784"/>
        <end position="1899"/>
    </location>
</feature>
<dbReference type="Gene3D" id="2.40.180.10">
    <property type="entry name" value="Catalase core domain"/>
    <property type="match status" value="7"/>
</dbReference>
<dbReference type="GO" id="GO:0007605">
    <property type="term" value="P:sensory perception of sound"/>
    <property type="evidence" value="ECO:0007669"/>
    <property type="project" value="TreeGrafter"/>
</dbReference>
<dbReference type="FunFam" id="2.40.180.10:FF:000006">
    <property type="entry name" value="lipoxygenase homology domain-containing protein 1"/>
    <property type="match status" value="1"/>
</dbReference>
<dbReference type="InterPro" id="IPR036392">
    <property type="entry name" value="PLAT/LH2_dom_sf"/>
</dbReference>
<evidence type="ECO:0000256" key="7">
    <source>
        <dbReference type="ARBA" id="ARBA00022989"/>
    </source>
</evidence>
<evidence type="ECO:0000313" key="15">
    <source>
        <dbReference type="Proteomes" id="UP000001075"/>
    </source>
</evidence>
<evidence type="ECO:0000259" key="13">
    <source>
        <dbReference type="PROSITE" id="PS50095"/>
    </source>
</evidence>
<feature type="domain" description="PLAT" evidence="13">
    <location>
        <begin position="914"/>
        <end position="1029"/>
    </location>
</feature>
<evidence type="ECO:0000256" key="8">
    <source>
        <dbReference type="ARBA" id="ARBA00023034"/>
    </source>
</evidence>
<evidence type="ECO:0000256" key="11">
    <source>
        <dbReference type="PROSITE-ProRule" id="PRU00152"/>
    </source>
</evidence>
<dbReference type="SUPFAM" id="SSF49723">
    <property type="entry name" value="Lipase/lipooxygenase domain (PLAT/LH2 domain)"/>
    <property type="match status" value="15"/>
</dbReference>
<dbReference type="STRING" id="10029.G3HAD8"/>
<dbReference type="GO" id="GO:0008373">
    <property type="term" value="F:sialyltransferase activity"/>
    <property type="evidence" value="ECO:0007669"/>
    <property type="project" value="InterPro"/>
</dbReference>
<dbReference type="InterPro" id="IPR052970">
    <property type="entry name" value="Inner_ear_hair_cell_LOXHD"/>
</dbReference>
<dbReference type="GO" id="GO:0032420">
    <property type="term" value="C:stereocilium"/>
    <property type="evidence" value="ECO:0007669"/>
    <property type="project" value="TreeGrafter"/>
</dbReference>
<protein>
    <submittedName>
        <fullName evidence="14">Lipoxygenase-likey domain-containing protein 1</fullName>
    </submittedName>
</protein>
<dbReference type="FunFam" id="2.40.180.10:FF:000010">
    <property type="entry name" value="lipoxygenase homology domain-containing protein 1"/>
    <property type="match status" value="1"/>
</dbReference>
<dbReference type="eggNOG" id="ENOG502QUWX">
    <property type="taxonomic scope" value="Eukaryota"/>
</dbReference>
<dbReference type="PaxDb" id="10029-XP_007629478.1"/>
<dbReference type="PANTHER" id="PTHR45901">
    <property type="entry name" value="PROTEIN CBG12474"/>
    <property type="match status" value="1"/>
</dbReference>
<dbReference type="Pfam" id="PF01477">
    <property type="entry name" value="PLAT"/>
    <property type="match status" value="14"/>
</dbReference>
<feature type="compositionally biased region" description="Basic residues" evidence="12">
    <location>
        <begin position="1035"/>
        <end position="1045"/>
    </location>
</feature>
<keyword evidence="8" id="KW-0333">Golgi apparatus</keyword>
<feature type="domain" description="PLAT" evidence="13">
    <location>
        <begin position="396"/>
        <end position="512"/>
    </location>
</feature>
<feature type="domain" description="PLAT" evidence="13">
    <location>
        <begin position="1510"/>
        <end position="1628"/>
    </location>
</feature>
<feature type="domain" description="PLAT" evidence="13">
    <location>
        <begin position="2180"/>
        <end position="2296"/>
    </location>
</feature>
<name>G3HAD8_CRIGR</name>
<keyword evidence="10" id="KW-0325">Glycoprotein</keyword>
<dbReference type="SMART" id="SM00308">
    <property type="entry name" value="LH2"/>
    <property type="match status" value="10"/>
</dbReference>
<gene>
    <name evidence="14" type="ORF">I79_007386</name>
</gene>
<evidence type="ECO:0000256" key="9">
    <source>
        <dbReference type="ARBA" id="ARBA00023136"/>
    </source>
</evidence>
<dbReference type="Gene3D" id="3.90.1480.20">
    <property type="entry name" value="Glycosyl transferase family 29"/>
    <property type="match status" value="1"/>
</dbReference>
<evidence type="ECO:0000256" key="3">
    <source>
        <dbReference type="ARBA" id="ARBA00022676"/>
    </source>
</evidence>
<keyword evidence="6" id="KW-0735">Signal-anchor</keyword>
<dbReference type="FunFam" id="2.60.60.20:FF:000004">
    <property type="entry name" value="Lipoxygenase homology domain-containing protein 1"/>
    <property type="match status" value="1"/>
</dbReference>
<comment type="similarity">
    <text evidence="2">Belongs to the glycosyltransferase 29 family.</text>
</comment>
<dbReference type="FunFam" id="2.40.180.10:FF:000004">
    <property type="entry name" value="Lipoxygenase homology domain-containing protein 1"/>
    <property type="match status" value="1"/>
</dbReference>
<feature type="domain" description="PLAT" evidence="13">
    <location>
        <begin position="1126"/>
        <end position="1244"/>
    </location>
</feature>
<evidence type="ECO:0000256" key="1">
    <source>
        <dbReference type="ARBA" id="ARBA00004323"/>
    </source>
</evidence>
<dbReference type="FunCoup" id="G3HAD8">
    <property type="interactions" value="4"/>
</dbReference>
<keyword evidence="9" id="KW-0472">Membrane</keyword>
<comment type="caution">
    <text evidence="11">Lacks conserved residue(s) required for the propagation of feature annotation.</text>
</comment>
<dbReference type="InterPro" id="IPR001675">
    <property type="entry name" value="Glyco_trans_29"/>
</dbReference>
<evidence type="ECO:0000256" key="10">
    <source>
        <dbReference type="ARBA" id="ARBA00023180"/>
    </source>
</evidence>
<feature type="domain" description="PLAT" evidence="13">
    <location>
        <begin position="1356"/>
        <end position="1481"/>
    </location>
</feature>
<comment type="subcellular location">
    <subcellularLocation>
        <location evidence="1">Golgi apparatus membrane</location>
        <topology evidence="1">Single-pass type II membrane protein</topology>
    </subcellularLocation>
</comment>
<dbReference type="InterPro" id="IPR038578">
    <property type="entry name" value="GT29-like_sf"/>
</dbReference>
<dbReference type="EMBL" id="JH000249">
    <property type="protein sequence ID" value="EGW04258.1"/>
    <property type="molecule type" value="Genomic_DNA"/>
</dbReference>
<dbReference type="Proteomes" id="UP000001075">
    <property type="component" value="Unassembled WGS sequence"/>
</dbReference>
<keyword evidence="4" id="KW-0808">Transferase</keyword>
<dbReference type="Gene3D" id="2.60.60.20">
    <property type="entry name" value="PLAT/LH2 domain"/>
    <property type="match status" value="8"/>
</dbReference>
<accession>G3HAD8</accession>